<dbReference type="AlphaFoldDB" id="A0AAW1UDX7"/>
<feature type="region of interest" description="Disordered" evidence="2">
    <location>
        <begin position="130"/>
        <end position="196"/>
    </location>
</feature>
<feature type="compositionally biased region" description="Basic and acidic residues" evidence="2">
    <location>
        <begin position="475"/>
        <end position="487"/>
    </location>
</feature>
<reference evidence="4 5" key="1">
    <citation type="submission" date="2023-03" db="EMBL/GenBank/DDBJ databases">
        <title>Genome insight into feeding habits of ladybird beetles.</title>
        <authorList>
            <person name="Li H.-S."/>
            <person name="Huang Y.-H."/>
            <person name="Pang H."/>
        </authorList>
    </citation>
    <scope>NUCLEOTIDE SEQUENCE [LARGE SCALE GENOMIC DNA]</scope>
    <source>
        <strain evidence="4">SYSU_2023b</strain>
        <tissue evidence="4">Whole body</tissue>
    </source>
</reference>
<evidence type="ECO:0000256" key="2">
    <source>
        <dbReference type="SAM" id="MobiDB-lite"/>
    </source>
</evidence>
<proteinExistence type="predicted"/>
<dbReference type="InterPro" id="IPR036860">
    <property type="entry name" value="SH2_dom_sf"/>
</dbReference>
<gene>
    <name evidence="4" type="ORF">WA026_014542</name>
</gene>
<evidence type="ECO:0000313" key="4">
    <source>
        <dbReference type="EMBL" id="KAK9881194.1"/>
    </source>
</evidence>
<feature type="compositionally biased region" description="Basic and acidic residues" evidence="2">
    <location>
        <begin position="615"/>
        <end position="640"/>
    </location>
</feature>
<evidence type="ECO:0000313" key="5">
    <source>
        <dbReference type="Proteomes" id="UP001431783"/>
    </source>
</evidence>
<feature type="compositionally biased region" description="Low complexity" evidence="2">
    <location>
        <begin position="776"/>
        <end position="786"/>
    </location>
</feature>
<dbReference type="Gene3D" id="3.30.505.10">
    <property type="entry name" value="SH2 domain"/>
    <property type="match status" value="1"/>
</dbReference>
<comment type="caution">
    <text evidence="4">The sequence shown here is derived from an EMBL/GenBank/DDBJ whole genome shotgun (WGS) entry which is preliminary data.</text>
</comment>
<feature type="compositionally biased region" description="Acidic residues" evidence="2">
    <location>
        <begin position="745"/>
        <end position="760"/>
    </location>
</feature>
<feature type="compositionally biased region" description="Polar residues" evidence="2">
    <location>
        <begin position="423"/>
        <end position="453"/>
    </location>
</feature>
<evidence type="ECO:0000259" key="3">
    <source>
        <dbReference type="PROSITE" id="PS50001"/>
    </source>
</evidence>
<sequence length="1004" mass="114089">MSLSDAFLDVQNSSTEEIVAVIKNDEFFSSCCKIIEEKKLNGQDILNLNENQILAWEPPPWLVRKLMALKSTLSKKSENKEHNFAPKFDIEKKYLSLGSAQGESEAFYDDDNYLKPAAINASVKMKIGYGKPLPKLPPPADSNSSKYRKDRNKTPSAFRDPIPPPREDTEENVYEPAPNTSAVANNSARSYSSSNGIEEDNVYEPPPILPHKFQQQNTTKFYLNSTLSNNRNVDNLQRNYTNVEIKRDFSPSLPPRTMSLHKATKTDNHNRKNPPYTNVVNQLSEENFMHRSPSSSDGNEVIMKNFSRLPPKSNDSNIEIPEDFRGERSGISGRPLPPLPRRNSMHESRMQMNEKLMLHEEKISGEKLKFYSLRKTSFPTEILGKTGNTDESLMPLQSNILQQLRTSNISAFKQDGWKKNDEWNSSADKYNAPSVEQNSSYEDMKSLNANSETKSNTKFLTEIKKVKLRSTKYSLQKDKNTNDHSDESPSTLTSNEDKMKPSKFSQSHKPLLKLISSNLNTSPIANETKFNPTKSRVMLNRNFVGKSAGETETLLENKQKQTNIFNTKVNSNKHKTIVPNGASFSNVENDDDLPNYINSVESKKVFMSSTHAQKKSKDISEGEDKGSAELSHIEETKKNFESSLSPSKGTNQNSNQSIFGSLASRISAVKLKPTTTQIQKKENSVNYHDNEEILPEYINGQELRNSKSNVVTSTTLNKTLKNNNMREINSITPNSQLKHTAIETDPNESSDHENDDEDLPEYGNTKDIMRFAKQPSAATKKSSSTSEYETSNQSPISQLISELSKKNLKPTNYIPYLDDNAAEILKQKLLERKKGNTEDQKETTSKYSPKPPVKLALPPSRLPTTFSNEYFPNNGQENCEDEFQDDYDEFDGVYNLNNEKYYRDIDRKRAEQLLEDLEKGAFVLRPSSQFFLSITVKSEYKCYNLGIKQTKTNHIFCGEGITRSPDFSSVKAFLEYYERYPFLLQGKNGVEEVYLRKVLPDDKF</sequence>
<dbReference type="SMART" id="SM00252">
    <property type="entry name" value="SH2"/>
    <property type="match status" value="1"/>
</dbReference>
<dbReference type="Pfam" id="PF00017">
    <property type="entry name" value="SH2"/>
    <property type="match status" value="1"/>
</dbReference>
<dbReference type="Proteomes" id="UP001431783">
    <property type="component" value="Unassembled WGS sequence"/>
</dbReference>
<dbReference type="InterPro" id="IPR000980">
    <property type="entry name" value="SH2"/>
</dbReference>
<dbReference type="SUPFAM" id="SSF55550">
    <property type="entry name" value="SH2 domain"/>
    <property type="match status" value="1"/>
</dbReference>
<feature type="region of interest" description="Disordered" evidence="2">
    <location>
        <begin position="607"/>
        <end position="656"/>
    </location>
</feature>
<name>A0AAW1UDX7_9CUCU</name>
<feature type="region of interest" description="Disordered" evidence="2">
    <location>
        <begin position="474"/>
        <end position="508"/>
    </location>
</feature>
<keyword evidence="5" id="KW-1185">Reference proteome</keyword>
<feature type="region of interest" description="Disordered" evidence="2">
    <location>
        <begin position="306"/>
        <end position="344"/>
    </location>
</feature>
<feature type="domain" description="SH2" evidence="3">
    <location>
        <begin position="900"/>
        <end position="979"/>
    </location>
</feature>
<keyword evidence="1" id="KW-0727">SH2 domain</keyword>
<dbReference type="EMBL" id="JARQZJ010000067">
    <property type="protein sequence ID" value="KAK9881194.1"/>
    <property type="molecule type" value="Genomic_DNA"/>
</dbReference>
<organism evidence="4 5">
    <name type="scientific">Henosepilachna vigintioctopunctata</name>
    <dbReference type="NCBI Taxonomy" id="420089"/>
    <lineage>
        <taxon>Eukaryota</taxon>
        <taxon>Metazoa</taxon>
        <taxon>Ecdysozoa</taxon>
        <taxon>Arthropoda</taxon>
        <taxon>Hexapoda</taxon>
        <taxon>Insecta</taxon>
        <taxon>Pterygota</taxon>
        <taxon>Neoptera</taxon>
        <taxon>Endopterygota</taxon>
        <taxon>Coleoptera</taxon>
        <taxon>Polyphaga</taxon>
        <taxon>Cucujiformia</taxon>
        <taxon>Coccinelloidea</taxon>
        <taxon>Coccinellidae</taxon>
        <taxon>Epilachninae</taxon>
        <taxon>Epilachnini</taxon>
        <taxon>Henosepilachna</taxon>
    </lineage>
</organism>
<feature type="compositionally biased region" description="Polar residues" evidence="2">
    <location>
        <begin position="641"/>
        <end position="656"/>
    </location>
</feature>
<feature type="region of interest" description="Disordered" evidence="2">
    <location>
        <begin position="744"/>
        <end position="763"/>
    </location>
</feature>
<dbReference type="PROSITE" id="PS50001">
    <property type="entry name" value="SH2"/>
    <property type="match status" value="1"/>
</dbReference>
<feature type="compositionally biased region" description="Low complexity" evidence="2">
    <location>
        <begin position="181"/>
        <end position="195"/>
    </location>
</feature>
<dbReference type="CDD" id="cd00173">
    <property type="entry name" value="SH2"/>
    <property type="match status" value="1"/>
</dbReference>
<feature type="region of interest" description="Disordered" evidence="2">
    <location>
        <begin position="422"/>
        <end position="453"/>
    </location>
</feature>
<accession>A0AAW1UDX7</accession>
<feature type="compositionally biased region" description="Basic and acidic residues" evidence="2">
    <location>
        <begin position="830"/>
        <end position="844"/>
    </location>
</feature>
<feature type="region of interest" description="Disordered" evidence="2">
    <location>
        <begin position="774"/>
        <end position="796"/>
    </location>
</feature>
<evidence type="ECO:0000256" key="1">
    <source>
        <dbReference type="PROSITE-ProRule" id="PRU00191"/>
    </source>
</evidence>
<protein>
    <recommendedName>
        <fullName evidence="3">SH2 domain-containing protein</fullName>
    </recommendedName>
</protein>
<feature type="region of interest" description="Disordered" evidence="2">
    <location>
        <begin position="830"/>
        <end position="859"/>
    </location>
</feature>
<feature type="compositionally biased region" description="Polar residues" evidence="2">
    <location>
        <begin position="787"/>
        <end position="796"/>
    </location>
</feature>